<dbReference type="Pfam" id="PF13604">
    <property type="entry name" value="AAA_30"/>
    <property type="match status" value="1"/>
</dbReference>
<protein>
    <recommendedName>
        <fullName evidence="4">ATP-dependent DNA helicase</fullName>
    </recommendedName>
</protein>
<reference evidence="2 3" key="1">
    <citation type="journal article" date="2019" name="Nat. Ecol. Evol.">
        <title>Megaphylogeny resolves global patterns of mushroom evolution.</title>
        <authorList>
            <person name="Varga T."/>
            <person name="Krizsan K."/>
            <person name="Foldi C."/>
            <person name="Dima B."/>
            <person name="Sanchez-Garcia M."/>
            <person name="Sanchez-Ramirez S."/>
            <person name="Szollosi G.J."/>
            <person name="Szarkandi J.G."/>
            <person name="Papp V."/>
            <person name="Albert L."/>
            <person name="Andreopoulos W."/>
            <person name="Angelini C."/>
            <person name="Antonin V."/>
            <person name="Barry K.W."/>
            <person name="Bougher N.L."/>
            <person name="Buchanan P."/>
            <person name="Buyck B."/>
            <person name="Bense V."/>
            <person name="Catcheside P."/>
            <person name="Chovatia M."/>
            <person name="Cooper J."/>
            <person name="Damon W."/>
            <person name="Desjardin D."/>
            <person name="Finy P."/>
            <person name="Geml J."/>
            <person name="Haridas S."/>
            <person name="Hughes K."/>
            <person name="Justo A."/>
            <person name="Karasinski D."/>
            <person name="Kautmanova I."/>
            <person name="Kiss B."/>
            <person name="Kocsube S."/>
            <person name="Kotiranta H."/>
            <person name="LaButti K.M."/>
            <person name="Lechner B.E."/>
            <person name="Liimatainen K."/>
            <person name="Lipzen A."/>
            <person name="Lukacs Z."/>
            <person name="Mihaltcheva S."/>
            <person name="Morgado L.N."/>
            <person name="Niskanen T."/>
            <person name="Noordeloos M.E."/>
            <person name="Ohm R.A."/>
            <person name="Ortiz-Santana B."/>
            <person name="Ovrebo C."/>
            <person name="Racz N."/>
            <person name="Riley R."/>
            <person name="Savchenko A."/>
            <person name="Shiryaev A."/>
            <person name="Soop K."/>
            <person name="Spirin V."/>
            <person name="Szebenyi C."/>
            <person name="Tomsovsky M."/>
            <person name="Tulloss R.E."/>
            <person name="Uehling J."/>
            <person name="Grigoriev I.V."/>
            <person name="Vagvolgyi C."/>
            <person name="Papp T."/>
            <person name="Martin F.M."/>
            <person name="Miettinen O."/>
            <person name="Hibbett D.S."/>
            <person name="Nagy L.G."/>
        </authorList>
    </citation>
    <scope>NUCLEOTIDE SEQUENCE [LARGE SCALE GENOMIC DNA]</scope>
    <source>
        <strain evidence="2 3">HHB13444</strain>
    </source>
</reference>
<gene>
    <name evidence="2" type="ORF">K466DRAFT_607755</name>
</gene>
<evidence type="ECO:0008006" key="4">
    <source>
        <dbReference type="Google" id="ProtNLM"/>
    </source>
</evidence>
<dbReference type="Proteomes" id="UP000308197">
    <property type="component" value="Unassembled WGS sequence"/>
</dbReference>
<keyword evidence="3" id="KW-1185">Reference proteome</keyword>
<name>A0A5C3NW34_9APHY</name>
<feature type="region of interest" description="Disordered" evidence="1">
    <location>
        <begin position="1"/>
        <end position="39"/>
    </location>
</feature>
<feature type="non-terminal residue" evidence="2">
    <location>
        <position position="120"/>
    </location>
</feature>
<organism evidence="2 3">
    <name type="scientific">Polyporus arcularius HHB13444</name>
    <dbReference type="NCBI Taxonomy" id="1314778"/>
    <lineage>
        <taxon>Eukaryota</taxon>
        <taxon>Fungi</taxon>
        <taxon>Dikarya</taxon>
        <taxon>Basidiomycota</taxon>
        <taxon>Agaricomycotina</taxon>
        <taxon>Agaricomycetes</taxon>
        <taxon>Polyporales</taxon>
        <taxon>Polyporaceae</taxon>
        <taxon>Polyporus</taxon>
    </lineage>
</organism>
<evidence type="ECO:0000256" key="1">
    <source>
        <dbReference type="SAM" id="MobiDB-lite"/>
    </source>
</evidence>
<dbReference type="Gene3D" id="3.40.50.300">
    <property type="entry name" value="P-loop containing nucleotide triphosphate hydrolases"/>
    <property type="match status" value="1"/>
</dbReference>
<sequence length="120" mass="12794">MPEMLPLPPRGKRQRKDSVHGPGRALKAARMSSPVPLPSATQADKERLHQLGYYSLHQAQRQAFSYAVNKRQSIALLGPAGSGKSYLLRTICKALQTVSGGQEEDVAITALTGSAAANLG</sequence>
<evidence type="ECO:0000313" key="3">
    <source>
        <dbReference type="Proteomes" id="UP000308197"/>
    </source>
</evidence>
<dbReference type="AlphaFoldDB" id="A0A5C3NW34"/>
<evidence type="ECO:0000313" key="2">
    <source>
        <dbReference type="EMBL" id="TFK77743.1"/>
    </source>
</evidence>
<dbReference type="InParanoid" id="A0A5C3NW34"/>
<proteinExistence type="predicted"/>
<dbReference type="SUPFAM" id="SSF52540">
    <property type="entry name" value="P-loop containing nucleoside triphosphate hydrolases"/>
    <property type="match status" value="1"/>
</dbReference>
<accession>A0A5C3NW34</accession>
<dbReference type="EMBL" id="ML213212">
    <property type="protein sequence ID" value="TFK77743.1"/>
    <property type="molecule type" value="Genomic_DNA"/>
</dbReference>
<dbReference type="InterPro" id="IPR027417">
    <property type="entry name" value="P-loop_NTPase"/>
</dbReference>